<dbReference type="PANTHER" id="PTHR35766:SF1">
    <property type="entry name" value="OS08G0543600 PROTEIN"/>
    <property type="match status" value="1"/>
</dbReference>
<dbReference type="OrthoDB" id="2020644at2759"/>
<sequence>MGLHLMFYLPVHLLRLNMPPVFLLCHKSMLGMNAFMPPGPVAALHPYVMNPLGVPQAVASSNSPIPQSHIDHFQSMPVVLTQQHLQNQQALSDISQIPESKHPPSQTEQEFLRSDTHYSFDMPGEMQMVHLDNLNSHRDQQQMSGHPGFDSSDEIQVLQSNVKQHPVIQESQGTSDAPSHLDSARGFVPPEKNATKAEDIVAAGKQSQEQVPRSGQQQPTSNIMLSASQNSISSDESVVLAAPISSTLMSSKPPVDPNLLDERSLLACIVRAVPAGSDGRIRISTTLPNRLGKMLAPLHWHDYKKHYGKLDDFVARHPELFVIEGDFIHLREGAQQIISATTAVAKVAAATASSAPYTSLLPSVAVTPVSQVNRQKKGLSDVTVSSKSKNIQEANGSQSEIKSGHSSLYFKVGNAANLDRTGLLGLAYFQGDRATDRMEIAAKYKFEDNLLGIKLCVIFYVNLEKHNALCF</sequence>
<evidence type="ECO:0000313" key="4">
    <source>
        <dbReference type="Proteomes" id="UP001055439"/>
    </source>
</evidence>
<organism evidence="3 4">
    <name type="scientific">Musa troglodytarum</name>
    <name type="common">fe'i banana</name>
    <dbReference type="NCBI Taxonomy" id="320322"/>
    <lineage>
        <taxon>Eukaryota</taxon>
        <taxon>Viridiplantae</taxon>
        <taxon>Streptophyta</taxon>
        <taxon>Embryophyta</taxon>
        <taxon>Tracheophyta</taxon>
        <taxon>Spermatophyta</taxon>
        <taxon>Magnoliopsida</taxon>
        <taxon>Liliopsida</taxon>
        <taxon>Zingiberales</taxon>
        <taxon>Musaceae</taxon>
        <taxon>Musa</taxon>
    </lineage>
</organism>
<accession>A0A9E7LAY3</accession>
<keyword evidence="4" id="KW-1185">Reference proteome</keyword>
<evidence type="ECO:0000259" key="2">
    <source>
        <dbReference type="Pfam" id="PF24851"/>
    </source>
</evidence>
<proteinExistence type="predicted"/>
<protein>
    <recommendedName>
        <fullName evidence="2">DUF7725 domain-containing protein</fullName>
    </recommendedName>
</protein>
<dbReference type="PANTHER" id="PTHR35766">
    <property type="entry name" value="OS08G0543600 PROTEIN"/>
    <property type="match status" value="1"/>
</dbReference>
<dbReference type="InterPro" id="IPR056142">
    <property type="entry name" value="DUF7725"/>
</dbReference>
<feature type="compositionally biased region" description="Polar residues" evidence="1">
    <location>
        <begin position="205"/>
        <end position="221"/>
    </location>
</feature>
<feature type="domain" description="DUF7725" evidence="2">
    <location>
        <begin position="259"/>
        <end position="331"/>
    </location>
</feature>
<name>A0A9E7LAY3_9LILI</name>
<gene>
    <name evidence="3" type="ORF">MUK42_33260</name>
</gene>
<dbReference type="AlphaFoldDB" id="A0A9E7LAY3"/>
<reference evidence="3" key="1">
    <citation type="submission" date="2022-05" db="EMBL/GenBank/DDBJ databases">
        <title>The Musa troglodytarum L. genome provides insights into the mechanism of non-climacteric behaviour and enrichment of carotenoids.</title>
        <authorList>
            <person name="Wang J."/>
        </authorList>
    </citation>
    <scope>NUCLEOTIDE SEQUENCE</scope>
    <source>
        <tissue evidence="3">Leaf</tissue>
    </source>
</reference>
<dbReference type="EMBL" id="CP097511">
    <property type="protein sequence ID" value="URE46806.1"/>
    <property type="molecule type" value="Genomic_DNA"/>
</dbReference>
<dbReference type="Pfam" id="PF24851">
    <property type="entry name" value="DUF7725"/>
    <property type="match status" value="1"/>
</dbReference>
<dbReference type="Proteomes" id="UP001055439">
    <property type="component" value="Chromosome 9"/>
</dbReference>
<evidence type="ECO:0000256" key="1">
    <source>
        <dbReference type="SAM" id="MobiDB-lite"/>
    </source>
</evidence>
<evidence type="ECO:0000313" key="3">
    <source>
        <dbReference type="EMBL" id="URE46806.1"/>
    </source>
</evidence>
<feature type="compositionally biased region" description="Polar residues" evidence="1">
    <location>
        <begin position="165"/>
        <end position="177"/>
    </location>
</feature>
<feature type="region of interest" description="Disordered" evidence="1">
    <location>
        <begin position="165"/>
        <end position="221"/>
    </location>
</feature>